<dbReference type="EMBL" id="CAKOGL010000025">
    <property type="protein sequence ID" value="CAH2102410.1"/>
    <property type="molecule type" value="Genomic_DNA"/>
</dbReference>
<feature type="compositionally biased region" description="Basic and acidic residues" evidence="1">
    <location>
        <begin position="1"/>
        <end position="15"/>
    </location>
</feature>
<dbReference type="Gene3D" id="3.30.420.10">
    <property type="entry name" value="Ribonuclease H-like superfamily/Ribonuclease H"/>
    <property type="match status" value="1"/>
</dbReference>
<name>A0AAU9V030_EUPED</name>
<dbReference type="Proteomes" id="UP001153954">
    <property type="component" value="Unassembled WGS sequence"/>
</dbReference>
<evidence type="ECO:0000313" key="2">
    <source>
        <dbReference type="EMBL" id="CAH2102410.1"/>
    </source>
</evidence>
<comment type="caution">
    <text evidence="2">The sequence shown here is derived from an EMBL/GenBank/DDBJ whole genome shotgun (WGS) entry which is preliminary data.</text>
</comment>
<gene>
    <name evidence="2" type="ORF">EEDITHA_LOCUS17047</name>
</gene>
<evidence type="ECO:0000256" key="1">
    <source>
        <dbReference type="SAM" id="MobiDB-lite"/>
    </source>
</evidence>
<reference evidence="2" key="1">
    <citation type="submission" date="2022-03" db="EMBL/GenBank/DDBJ databases">
        <authorList>
            <person name="Tunstrom K."/>
        </authorList>
    </citation>
    <scope>NUCLEOTIDE SEQUENCE</scope>
</reference>
<proteinExistence type="predicted"/>
<keyword evidence="3" id="KW-1185">Reference proteome</keyword>
<evidence type="ECO:0000313" key="3">
    <source>
        <dbReference type="Proteomes" id="UP001153954"/>
    </source>
</evidence>
<feature type="compositionally biased region" description="Polar residues" evidence="1">
    <location>
        <begin position="26"/>
        <end position="40"/>
    </location>
</feature>
<organism evidence="2 3">
    <name type="scientific">Euphydryas editha</name>
    <name type="common">Edith's checkerspot</name>
    <dbReference type="NCBI Taxonomy" id="104508"/>
    <lineage>
        <taxon>Eukaryota</taxon>
        <taxon>Metazoa</taxon>
        <taxon>Ecdysozoa</taxon>
        <taxon>Arthropoda</taxon>
        <taxon>Hexapoda</taxon>
        <taxon>Insecta</taxon>
        <taxon>Pterygota</taxon>
        <taxon>Neoptera</taxon>
        <taxon>Endopterygota</taxon>
        <taxon>Lepidoptera</taxon>
        <taxon>Glossata</taxon>
        <taxon>Ditrysia</taxon>
        <taxon>Papilionoidea</taxon>
        <taxon>Nymphalidae</taxon>
        <taxon>Nymphalinae</taxon>
        <taxon>Euphydryas</taxon>
    </lineage>
</organism>
<feature type="region of interest" description="Disordered" evidence="1">
    <location>
        <begin position="1"/>
        <end position="40"/>
    </location>
</feature>
<dbReference type="AlphaFoldDB" id="A0AAU9V030"/>
<protein>
    <recommendedName>
        <fullName evidence="4">Histone deacetylase complex subunit SAP30 Sin3 binding domain-containing protein</fullName>
    </recommendedName>
</protein>
<dbReference type="InterPro" id="IPR036397">
    <property type="entry name" value="RNaseH_sf"/>
</dbReference>
<sequence length="196" mass="22131">MERRLPRDGKGDGGRESTGGVDSKKMNQASKASCGNITKGNLVNSARSTKILEKNSEKVKRLKEKRPKEVSDLGDVNLLLVKSNTTKIQANSIIAKRNPFILTSTFQANSLHCIRAQVRVRIDLQNKPNLAHSDFFLFFDLKKDLRGRRFVDDKEMKAVVDRHFEEKDTECFLGGLKALYVRGETCISLEGDYIEK</sequence>
<dbReference type="GO" id="GO:0003676">
    <property type="term" value="F:nucleic acid binding"/>
    <property type="evidence" value="ECO:0007669"/>
    <property type="project" value="InterPro"/>
</dbReference>
<evidence type="ECO:0008006" key="4">
    <source>
        <dbReference type="Google" id="ProtNLM"/>
    </source>
</evidence>
<accession>A0AAU9V030</accession>